<protein>
    <submittedName>
        <fullName evidence="2">Uncharacterized protein</fullName>
    </submittedName>
</protein>
<evidence type="ECO:0000256" key="1">
    <source>
        <dbReference type="SAM" id="MobiDB-lite"/>
    </source>
</evidence>
<feature type="region of interest" description="Disordered" evidence="1">
    <location>
        <begin position="79"/>
        <end position="103"/>
    </location>
</feature>
<name>A0A4P9WT65_9FUNG</name>
<reference evidence="3" key="1">
    <citation type="journal article" date="2018" name="Nat. Microbiol.">
        <title>Leveraging single-cell genomics to expand the fungal tree of life.</title>
        <authorList>
            <person name="Ahrendt S.R."/>
            <person name="Quandt C.A."/>
            <person name="Ciobanu D."/>
            <person name="Clum A."/>
            <person name="Salamov A."/>
            <person name="Andreopoulos B."/>
            <person name="Cheng J.F."/>
            <person name="Woyke T."/>
            <person name="Pelin A."/>
            <person name="Henrissat B."/>
            <person name="Reynolds N.K."/>
            <person name="Benny G.L."/>
            <person name="Smith M.E."/>
            <person name="James T.Y."/>
            <person name="Grigoriev I.V."/>
        </authorList>
    </citation>
    <scope>NUCLEOTIDE SEQUENCE [LARGE SCALE GENOMIC DNA]</scope>
</reference>
<dbReference type="EMBL" id="KZ993957">
    <property type="protein sequence ID" value="RKO94246.1"/>
    <property type="molecule type" value="Genomic_DNA"/>
</dbReference>
<feature type="compositionally biased region" description="Polar residues" evidence="1">
    <location>
        <begin position="20"/>
        <end position="30"/>
    </location>
</feature>
<gene>
    <name evidence="2" type="ORF">BDK51DRAFT_27591</name>
</gene>
<feature type="compositionally biased region" description="Basic and acidic residues" evidence="1">
    <location>
        <begin position="31"/>
        <end position="47"/>
    </location>
</feature>
<feature type="region of interest" description="Disordered" evidence="1">
    <location>
        <begin position="1"/>
        <end position="47"/>
    </location>
</feature>
<dbReference type="Proteomes" id="UP000269721">
    <property type="component" value="Unassembled WGS sequence"/>
</dbReference>
<dbReference type="AlphaFoldDB" id="A0A4P9WT65"/>
<keyword evidence="3" id="KW-1185">Reference proteome</keyword>
<organism evidence="2 3">
    <name type="scientific">Blyttiomyces helicus</name>
    <dbReference type="NCBI Taxonomy" id="388810"/>
    <lineage>
        <taxon>Eukaryota</taxon>
        <taxon>Fungi</taxon>
        <taxon>Fungi incertae sedis</taxon>
        <taxon>Chytridiomycota</taxon>
        <taxon>Chytridiomycota incertae sedis</taxon>
        <taxon>Chytridiomycetes</taxon>
        <taxon>Chytridiomycetes incertae sedis</taxon>
        <taxon>Blyttiomyces</taxon>
    </lineage>
</organism>
<accession>A0A4P9WT65</accession>
<feature type="non-terminal residue" evidence="2">
    <location>
        <position position="1"/>
    </location>
</feature>
<evidence type="ECO:0000313" key="3">
    <source>
        <dbReference type="Proteomes" id="UP000269721"/>
    </source>
</evidence>
<proteinExistence type="predicted"/>
<evidence type="ECO:0000313" key="2">
    <source>
        <dbReference type="EMBL" id="RKO94246.1"/>
    </source>
</evidence>
<sequence length="670" mass="73980">TTQIAVIVNSAELTAEQPHQRPSGSETQANHYDRPNEGEAAPDQKKRALMREIEALRAGGSVLGVVVHEGSKRCRDQVHAAEPPDWDEPETANAKGCQGEVGTKGLSPTTTFAFGSEDGGRWLQWKWKTSLKKGGEEVFSPRREALMAYCTHPADSSPPWRVIIFPPTSFQSFAAFTTPSPTSRRPCSCKPAPLAPPDGRFHHVTEARNVQLGPNALARQRGSFPRWGPSGRRKTYFPPLGYFRLAPHTMPPARTRQAPVQNPFNHTTSSFPSSQKPRTMADLTDQEALIKLIKKDLEAATMQTNLQFRNPHMAQDLFASKVTQINTLGTLRALHAHLEDERGALIVMQIHRAPPQPPEHQLNQDLISPLISIFSQTVRAKAVDGPLRPNHRSQDSPFHPTHQQCSQPRRITQHLSFSSVVPPKYRTLLRLSRTTSLLLGCTRKFKKARLSSSDDDSHLFHHSHLANEHYGIVPAKRIITVPENCRLLKNATEISLINIQPTVALYPESTSLPSSSLLTSSTAQFSASSQASPGERSPAHPGTCRAILHLLYLDLRVWVMWADGLPLLLTDPQVMRHSGECEAQLEGVVLARLRRSSILPCPLLPSRFQLQSLVDEEVQSPSLPLVTTSSPAQPEVPDWAPVDMVLAIASFRLLRGGHTAATVAMGQFAI</sequence>